<name>A0A2W4Z5H1_9SPHN</name>
<keyword evidence="1" id="KW-0489">Methyltransferase</keyword>
<organism evidence="1 2">
    <name type="scientific">Sphingomonas taxi</name>
    <dbReference type="NCBI Taxonomy" id="1549858"/>
    <lineage>
        <taxon>Bacteria</taxon>
        <taxon>Pseudomonadati</taxon>
        <taxon>Pseudomonadota</taxon>
        <taxon>Alphaproteobacteria</taxon>
        <taxon>Sphingomonadales</taxon>
        <taxon>Sphingomonadaceae</taxon>
        <taxon>Sphingomonas</taxon>
    </lineage>
</organism>
<dbReference type="EMBL" id="QFMX01000001">
    <property type="protein sequence ID" value="PZO76946.1"/>
    <property type="molecule type" value="Genomic_DNA"/>
</dbReference>
<dbReference type="Proteomes" id="UP000249555">
    <property type="component" value="Unassembled WGS sequence"/>
</dbReference>
<comment type="caution">
    <text evidence="1">The sequence shown here is derived from an EMBL/GenBank/DDBJ whole genome shotgun (WGS) entry which is preliminary data.</text>
</comment>
<dbReference type="InterPro" id="IPR029063">
    <property type="entry name" value="SAM-dependent_MTases_sf"/>
</dbReference>
<dbReference type="SUPFAM" id="SSF53335">
    <property type="entry name" value="S-adenosyl-L-methionine-dependent methyltransferases"/>
    <property type="match status" value="1"/>
</dbReference>
<reference evidence="1 2" key="1">
    <citation type="submission" date="2017-08" db="EMBL/GenBank/DDBJ databases">
        <title>Infants hospitalized years apart are colonized by the same room-sourced microbial strains.</title>
        <authorList>
            <person name="Brooks B."/>
            <person name="Olm M.R."/>
            <person name="Firek B.A."/>
            <person name="Baker R."/>
            <person name="Thomas B.C."/>
            <person name="Morowitz M.J."/>
            <person name="Banfield J.F."/>
        </authorList>
    </citation>
    <scope>NUCLEOTIDE SEQUENCE [LARGE SCALE GENOMIC DNA]</scope>
    <source>
        <strain evidence="1">S2_018_000_R3_119</strain>
    </source>
</reference>
<evidence type="ECO:0000313" key="2">
    <source>
        <dbReference type="Proteomes" id="UP000249555"/>
    </source>
</evidence>
<dbReference type="GO" id="GO:0008168">
    <property type="term" value="F:methyltransferase activity"/>
    <property type="evidence" value="ECO:0007669"/>
    <property type="project" value="UniProtKB-KW"/>
</dbReference>
<keyword evidence="1" id="KW-0808">Transferase</keyword>
<proteinExistence type="predicted"/>
<dbReference type="GO" id="GO:0032259">
    <property type="term" value="P:methylation"/>
    <property type="evidence" value="ECO:0007669"/>
    <property type="project" value="UniProtKB-KW"/>
</dbReference>
<accession>A0A2W4Z5H1</accession>
<evidence type="ECO:0000313" key="1">
    <source>
        <dbReference type="EMBL" id="PZO76946.1"/>
    </source>
</evidence>
<gene>
    <name evidence="1" type="ORF">DI640_00585</name>
</gene>
<dbReference type="AlphaFoldDB" id="A0A2W4Z5H1"/>
<dbReference type="Gene3D" id="3.40.50.150">
    <property type="entry name" value="Vaccinia Virus protein VP39"/>
    <property type="match status" value="1"/>
</dbReference>
<sequence>MNVHALPVRLRTAIGGVTSTCPFRHVSKAAAHDPRWPRIEAALAALRTNGRHAVRIVDAECGAGTLLLQALAEARRLGFTAIEGRGIDRSPLLIGRARLAAHRVIDPAIGVDFEVADMAVALRDEQDLPADIVVCHDLARDRRPEAARALRNAGRIVIADDAACHVRGIAA</sequence>
<protein>
    <submittedName>
        <fullName evidence="1">SAM-dependent methyltransferase</fullName>
    </submittedName>
</protein>